<sequence length="126" mass="14595">MKRLGIFCLGLLVMSCNGGYTKPENAIDGARIFIDATYKGDFKKAKFFMIDNEANKTILDKEYAEIFRAKNAFEKDDLRKDNIEIVQILTPNAEEVKVIYNNKYHKQVDTLTMVKDQDFWKADLTK</sequence>
<dbReference type="RefSeq" id="WP_407032317.1">
    <property type="nucleotide sequence ID" value="NZ_JAQGEF010000020.1"/>
</dbReference>
<evidence type="ECO:0000313" key="2">
    <source>
        <dbReference type="Proteomes" id="UP001210231"/>
    </source>
</evidence>
<comment type="caution">
    <text evidence="1">The sequence shown here is derived from an EMBL/GenBank/DDBJ whole genome shotgun (WGS) entry which is preliminary data.</text>
</comment>
<reference evidence="1 2" key="1">
    <citation type="submission" date="2022-12" db="EMBL/GenBank/DDBJ databases">
        <title>Chitinophagaceae gen. sp. nov., a new member of the family Chitinophagaceae, isolated from soil in a chemical factory.</title>
        <authorList>
            <person name="Ke Z."/>
        </authorList>
    </citation>
    <scope>NUCLEOTIDE SEQUENCE [LARGE SCALE GENOMIC DNA]</scope>
    <source>
        <strain evidence="1 2">LY-5</strain>
    </source>
</reference>
<organism evidence="1 2">
    <name type="scientific">Polluticaenibacter yanchengensis</name>
    <dbReference type="NCBI Taxonomy" id="3014562"/>
    <lineage>
        <taxon>Bacteria</taxon>
        <taxon>Pseudomonadati</taxon>
        <taxon>Bacteroidota</taxon>
        <taxon>Chitinophagia</taxon>
        <taxon>Chitinophagales</taxon>
        <taxon>Chitinophagaceae</taxon>
        <taxon>Polluticaenibacter</taxon>
    </lineage>
</organism>
<protein>
    <recommendedName>
        <fullName evidence="3">DUF4878 domain-containing protein</fullName>
    </recommendedName>
</protein>
<accession>A0ABT4UPA1</accession>
<gene>
    <name evidence="1" type="ORF">O3P16_14330</name>
</gene>
<dbReference type="Proteomes" id="UP001210231">
    <property type="component" value="Unassembled WGS sequence"/>
</dbReference>
<name>A0ABT4UPA1_9BACT</name>
<evidence type="ECO:0008006" key="3">
    <source>
        <dbReference type="Google" id="ProtNLM"/>
    </source>
</evidence>
<keyword evidence="2" id="KW-1185">Reference proteome</keyword>
<evidence type="ECO:0000313" key="1">
    <source>
        <dbReference type="EMBL" id="MDA3615988.1"/>
    </source>
</evidence>
<dbReference type="EMBL" id="JAQGEF010000020">
    <property type="protein sequence ID" value="MDA3615988.1"/>
    <property type="molecule type" value="Genomic_DNA"/>
</dbReference>
<proteinExistence type="predicted"/>
<dbReference type="PROSITE" id="PS51257">
    <property type="entry name" value="PROKAR_LIPOPROTEIN"/>
    <property type="match status" value="1"/>
</dbReference>